<dbReference type="AlphaFoldDB" id="A0A438F1H8"/>
<organism evidence="1 2">
    <name type="scientific">Vitis vinifera</name>
    <name type="common">Grape</name>
    <dbReference type="NCBI Taxonomy" id="29760"/>
    <lineage>
        <taxon>Eukaryota</taxon>
        <taxon>Viridiplantae</taxon>
        <taxon>Streptophyta</taxon>
        <taxon>Embryophyta</taxon>
        <taxon>Tracheophyta</taxon>
        <taxon>Spermatophyta</taxon>
        <taxon>Magnoliopsida</taxon>
        <taxon>eudicotyledons</taxon>
        <taxon>Gunneridae</taxon>
        <taxon>Pentapetalae</taxon>
        <taxon>rosids</taxon>
        <taxon>Vitales</taxon>
        <taxon>Vitaceae</taxon>
        <taxon>Viteae</taxon>
        <taxon>Vitis</taxon>
    </lineage>
</organism>
<dbReference type="EMBL" id="QGNW01001139">
    <property type="protein sequence ID" value="RVW53837.1"/>
    <property type="molecule type" value="Genomic_DNA"/>
</dbReference>
<name>A0A438F1H8_VITVI</name>
<proteinExistence type="predicted"/>
<evidence type="ECO:0000313" key="1">
    <source>
        <dbReference type="EMBL" id="RVW53837.1"/>
    </source>
</evidence>
<dbReference type="PANTHER" id="PTHR33168">
    <property type="entry name" value="STRESS INDUCED PROTEIN-RELATED"/>
    <property type="match status" value="1"/>
</dbReference>
<sequence length="142" mass="15972">MAIPHEKPVSAATSSELEGIKSVEDDERAMDANGCGCFQSLSWLRLRGKSGGSYVVLLERQKSSRENCLAKIGKKLKKMKCRVMEDGMRKKKRVVEFRYDMQSYALNFDDGIGREVDGARDCFSTRFCRINEGLGHQRVEGG</sequence>
<accession>A0A438F1H8</accession>
<evidence type="ECO:0000313" key="2">
    <source>
        <dbReference type="Proteomes" id="UP000288805"/>
    </source>
</evidence>
<dbReference type="Proteomes" id="UP000288805">
    <property type="component" value="Unassembled WGS sequence"/>
</dbReference>
<reference evidence="1 2" key="1">
    <citation type="journal article" date="2018" name="PLoS Genet.">
        <title>Population sequencing reveals clonal diversity and ancestral inbreeding in the grapevine cultivar Chardonnay.</title>
        <authorList>
            <person name="Roach M.J."/>
            <person name="Johnson D.L."/>
            <person name="Bohlmann J."/>
            <person name="van Vuuren H.J."/>
            <person name="Jones S.J."/>
            <person name="Pretorius I.S."/>
            <person name="Schmidt S.A."/>
            <person name="Borneman A.R."/>
        </authorList>
    </citation>
    <scope>NUCLEOTIDE SEQUENCE [LARGE SCALE GENOMIC DNA]</scope>
    <source>
        <strain evidence="2">cv. Chardonnay</strain>
        <tissue evidence="1">Leaf</tissue>
    </source>
</reference>
<protein>
    <submittedName>
        <fullName evidence="1">Uncharacterized protein</fullName>
    </submittedName>
</protein>
<gene>
    <name evidence="1" type="ORF">CK203_088562</name>
</gene>
<comment type="caution">
    <text evidence="1">The sequence shown here is derived from an EMBL/GenBank/DDBJ whole genome shotgun (WGS) entry which is preliminary data.</text>
</comment>